<gene>
    <name evidence="3" type="ORF">RHGRI_009516</name>
</gene>
<name>A0AAV6KFR9_9ERIC</name>
<dbReference type="AlphaFoldDB" id="A0AAV6KFR9"/>
<protein>
    <submittedName>
        <fullName evidence="3">Uncharacterized protein</fullName>
    </submittedName>
</protein>
<dbReference type="EMBL" id="JACTNZ010000004">
    <property type="protein sequence ID" value="KAG5551119.1"/>
    <property type="molecule type" value="Genomic_DNA"/>
</dbReference>
<evidence type="ECO:0000256" key="1">
    <source>
        <dbReference type="SAM" id="MobiDB-lite"/>
    </source>
</evidence>
<dbReference type="Proteomes" id="UP000823749">
    <property type="component" value="Chromosome 4"/>
</dbReference>
<keyword evidence="4" id="KW-1185">Reference proteome</keyword>
<comment type="caution">
    <text evidence="3">The sequence shown here is derived from an EMBL/GenBank/DDBJ whole genome shotgun (WGS) entry which is preliminary data.</text>
</comment>
<sequence>MQQYPFHHQWKKERMEELFVAILSMLLLAALIPLYLWKRRQAPRSPDHAEEDVQVPQREAVVRATGNRRMRRRPASAASTSSAPIEEGCATIFRPLRISSDLLMTKMRTAVIQGLLKFYDLNRKFKCGIEMIYHTLYSPSSSHSLYPISTSTLEIEWRSYFIAGFVGQLNTGIYWTKRFSYKMRTAEIVDGSDDEAAEGDYYNSKASKKKDKKRQEREAQRQVQSYILPVIS</sequence>
<proteinExistence type="predicted"/>
<feature type="region of interest" description="Disordered" evidence="1">
    <location>
        <begin position="63"/>
        <end position="82"/>
    </location>
</feature>
<feature type="region of interest" description="Disordered" evidence="1">
    <location>
        <begin position="195"/>
        <end position="221"/>
    </location>
</feature>
<keyword evidence="2" id="KW-0812">Transmembrane</keyword>
<feature type="transmembrane region" description="Helical" evidence="2">
    <location>
        <begin position="18"/>
        <end position="37"/>
    </location>
</feature>
<reference evidence="3" key="1">
    <citation type="submission" date="2020-08" db="EMBL/GenBank/DDBJ databases">
        <title>Plant Genome Project.</title>
        <authorList>
            <person name="Zhang R.-G."/>
        </authorList>
    </citation>
    <scope>NUCLEOTIDE SEQUENCE</scope>
    <source>
        <strain evidence="3">WSP0</strain>
        <tissue evidence="3">Leaf</tissue>
    </source>
</reference>
<evidence type="ECO:0000313" key="4">
    <source>
        <dbReference type="Proteomes" id="UP000823749"/>
    </source>
</evidence>
<organism evidence="3 4">
    <name type="scientific">Rhododendron griersonianum</name>
    <dbReference type="NCBI Taxonomy" id="479676"/>
    <lineage>
        <taxon>Eukaryota</taxon>
        <taxon>Viridiplantae</taxon>
        <taxon>Streptophyta</taxon>
        <taxon>Embryophyta</taxon>
        <taxon>Tracheophyta</taxon>
        <taxon>Spermatophyta</taxon>
        <taxon>Magnoliopsida</taxon>
        <taxon>eudicotyledons</taxon>
        <taxon>Gunneridae</taxon>
        <taxon>Pentapetalae</taxon>
        <taxon>asterids</taxon>
        <taxon>Ericales</taxon>
        <taxon>Ericaceae</taxon>
        <taxon>Ericoideae</taxon>
        <taxon>Rhodoreae</taxon>
        <taxon>Rhododendron</taxon>
    </lineage>
</organism>
<accession>A0AAV6KFR9</accession>
<evidence type="ECO:0000313" key="3">
    <source>
        <dbReference type="EMBL" id="KAG5551119.1"/>
    </source>
</evidence>
<evidence type="ECO:0000256" key="2">
    <source>
        <dbReference type="SAM" id="Phobius"/>
    </source>
</evidence>
<keyword evidence="2" id="KW-0472">Membrane</keyword>
<keyword evidence="2" id="KW-1133">Transmembrane helix</keyword>